<dbReference type="InterPro" id="IPR004158">
    <property type="entry name" value="DUF247_pln"/>
</dbReference>
<keyword evidence="2" id="KW-1185">Reference proteome</keyword>
<organism evidence="1 2">
    <name type="scientific">Castilleja foliolosa</name>
    <dbReference type="NCBI Taxonomy" id="1961234"/>
    <lineage>
        <taxon>Eukaryota</taxon>
        <taxon>Viridiplantae</taxon>
        <taxon>Streptophyta</taxon>
        <taxon>Embryophyta</taxon>
        <taxon>Tracheophyta</taxon>
        <taxon>Spermatophyta</taxon>
        <taxon>Magnoliopsida</taxon>
        <taxon>eudicotyledons</taxon>
        <taxon>Gunneridae</taxon>
        <taxon>Pentapetalae</taxon>
        <taxon>asterids</taxon>
        <taxon>lamiids</taxon>
        <taxon>Lamiales</taxon>
        <taxon>Orobanchaceae</taxon>
        <taxon>Pedicularideae</taxon>
        <taxon>Castillejinae</taxon>
        <taxon>Castilleja</taxon>
    </lineage>
</organism>
<proteinExistence type="predicted"/>
<dbReference type="Pfam" id="PF03140">
    <property type="entry name" value="DUF247"/>
    <property type="match status" value="1"/>
</dbReference>
<dbReference type="AlphaFoldDB" id="A0ABD3ED65"/>
<evidence type="ECO:0000313" key="2">
    <source>
        <dbReference type="Proteomes" id="UP001632038"/>
    </source>
</evidence>
<dbReference type="PANTHER" id="PTHR31170:SF25">
    <property type="entry name" value="BNAA09G04570D PROTEIN"/>
    <property type="match status" value="1"/>
</dbReference>
<gene>
    <name evidence="1" type="ORF">CASFOL_001944</name>
</gene>
<dbReference type="EMBL" id="JAVIJP010000005">
    <property type="protein sequence ID" value="KAL3652263.1"/>
    <property type="molecule type" value="Genomic_DNA"/>
</dbReference>
<dbReference type="PANTHER" id="PTHR31170">
    <property type="entry name" value="BNAC04G53230D PROTEIN"/>
    <property type="match status" value="1"/>
</dbReference>
<dbReference type="Proteomes" id="UP001632038">
    <property type="component" value="Unassembled WGS sequence"/>
</dbReference>
<protein>
    <submittedName>
        <fullName evidence="1">Uncharacterized protein</fullName>
    </submittedName>
</protein>
<comment type="caution">
    <text evidence="1">The sequence shown here is derived from an EMBL/GenBank/DDBJ whole genome shotgun (WGS) entry which is preliminary data.</text>
</comment>
<name>A0ABD3ED65_9LAMI</name>
<sequence length="190" mass="22168">MTATENHFDEIPFLARRFINDIFQWPGPMEILGSNENADHLLGIVYNNWSFSFTSRVTTNRPTQTKEEKPIDSITELQESRVKYKKCSGDNCGLHISFVRGVLRIPCFNVSDSTKSILRNLITYEHLLVHNRLKYMTDYVYFLHCLVNSLRGVEILRRRGIITNIIVDDDMVYGMFNRLGRDMFLSSEFC</sequence>
<evidence type="ECO:0000313" key="1">
    <source>
        <dbReference type="EMBL" id="KAL3652263.1"/>
    </source>
</evidence>
<reference evidence="2" key="1">
    <citation type="journal article" date="2024" name="IScience">
        <title>Strigolactones Initiate the Formation of Haustorium-like Structures in Castilleja.</title>
        <authorList>
            <person name="Buerger M."/>
            <person name="Peterson D."/>
            <person name="Chory J."/>
        </authorList>
    </citation>
    <scope>NUCLEOTIDE SEQUENCE [LARGE SCALE GENOMIC DNA]</scope>
</reference>
<accession>A0ABD3ED65</accession>